<dbReference type="Proteomes" id="UP000235703">
    <property type="component" value="Unassembled WGS sequence"/>
</dbReference>
<comment type="caution">
    <text evidence="2">The sequence shown here is derived from an EMBL/GenBank/DDBJ whole genome shotgun (WGS) entry which is preliminary data.</text>
</comment>
<feature type="transmembrane region" description="Helical" evidence="1">
    <location>
        <begin position="34"/>
        <end position="57"/>
    </location>
</feature>
<accession>A0A2N6PJI7</accession>
<dbReference type="EMBL" id="PNFZ01000002">
    <property type="protein sequence ID" value="PMB98835.1"/>
    <property type="molecule type" value="Genomic_DNA"/>
</dbReference>
<gene>
    <name evidence="2" type="ORF">CJ198_05925</name>
</gene>
<reference evidence="2 3" key="1">
    <citation type="submission" date="2017-09" db="EMBL/GenBank/DDBJ databases">
        <title>Bacterial strain isolated from the female urinary microbiota.</title>
        <authorList>
            <person name="Thomas-White K."/>
            <person name="Kumar N."/>
            <person name="Forster S."/>
            <person name="Putonti C."/>
            <person name="Lawley T."/>
            <person name="Wolfe A.J."/>
        </authorList>
    </citation>
    <scope>NUCLEOTIDE SEQUENCE [LARGE SCALE GENOMIC DNA]</scope>
    <source>
        <strain evidence="2 3">UMB0680</strain>
    </source>
</reference>
<sequence>MLTVLTYTLFAASAGLCLWALVQTIRNRPAGILMLGGAGVLLLLLLVQLVVSIVMWGQSGDTDGVLFFGYLFTAIVLLPLAGFWAFAELSRWGPGVLAAAAATVGIMIERMDQIWL</sequence>
<evidence type="ECO:0000256" key="1">
    <source>
        <dbReference type="SAM" id="Phobius"/>
    </source>
</evidence>
<keyword evidence="1" id="KW-1133">Transmembrane helix</keyword>
<organism evidence="2 3">
    <name type="scientific">Brevibacterium luteolum</name>
    <dbReference type="NCBI Taxonomy" id="199591"/>
    <lineage>
        <taxon>Bacteria</taxon>
        <taxon>Bacillati</taxon>
        <taxon>Actinomycetota</taxon>
        <taxon>Actinomycetes</taxon>
        <taxon>Micrococcales</taxon>
        <taxon>Brevibacteriaceae</taxon>
        <taxon>Brevibacterium</taxon>
    </lineage>
</organism>
<proteinExistence type="predicted"/>
<feature type="transmembrane region" description="Helical" evidence="1">
    <location>
        <begin position="92"/>
        <end position="108"/>
    </location>
</feature>
<evidence type="ECO:0008006" key="4">
    <source>
        <dbReference type="Google" id="ProtNLM"/>
    </source>
</evidence>
<keyword evidence="1" id="KW-0812">Transmembrane</keyword>
<keyword evidence="3" id="KW-1185">Reference proteome</keyword>
<evidence type="ECO:0000313" key="2">
    <source>
        <dbReference type="EMBL" id="PMB98835.1"/>
    </source>
</evidence>
<dbReference type="AlphaFoldDB" id="A0A2N6PJI7"/>
<protein>
    <recommendedName>
        <fullName evidence="4">Integral membrane protein</fullName>
    </recommendedName>
</protein>
<dbReference type="RefSeq" id="WP_102161656.1">
    <property type="nucleotide sequence ID" value="NZ_JALXLX010000026.1"/>
</dbReference>
<feature type="transmembrane region" description="Helical" evidence="1">
    <location>
        <begin position="64"/>
        <end position="86"/>
    </location>
</feature>
<dbReference type="OrthoDB" id="5197832at2"/>
<name>A0A2N6PJI7_9MICO</name>
<keyword evidence="1" id="KW-0472">Membrane</keyword>
<evidence type="ECO:0000313" key="3">
    <source>
        <dbReference type="Proteomes" id="UP000235703"/>
    </source>
</evidence>